<comment type="subcellular location">
    <subcellularLocation>
        <location evidence="1">Nucleus</location>
    </subcellularLocation>
</comment>
<dbReference type="PANTHER" id="PTHR13115:SF8">
    <property type="entry name" value="RNA POLYMERASE-ASSOCIATED PROTEIN RTF1 HOMOLOG"/>
    <property type="match status" value="1"/>
</dbReference>
<feature type="region of interest" description="Disordered" evidence="5">
    <location>
        <begin position="494"/>
        <end position="561"/>
    </location>
</feature>
<accession>A0AAV9I8P9</accession>
<evidence type="ECO:0000313" key="8">
    <source>
        <dbReference type="Proteomes" id="UP001300502"/>
    </source>
</evidence>
<keyword evidence="2" id="KW-0805">Transcription regulation</keyword>
<keyword evidence="8" id="KW-1185">Reference proteome</keyword>
<dbReference type="GO" id="GO:1990269">
    <property type="term" value="F:RNA polymerase II C-terminal domain phosphoserine binding"/>
    <property type="evidence" value="ECO:0007669"/>
    <property type="project" value="TreeGrafter"/>
</dbReference>
<keyword evidence="3" id="KW-0804">Transcription</keyword>
<feature type="compositionally biased region" description="Basic and acidic residues" evidence="5">
    <location>
        <begin position="185"/>
        <end position="199"/>
    </location>
</feature>
<evidence type="ECO:0000259" key="6">
    <source>
        <dbReference type="PROSITE" id="PS51360"/>
    </source>
</evidence>
<protein>
    <recommendedName>
        <fullName evidence="6">Plus3 domain-containing protein</fullName>
    </recommendedName>
</protein>
<evidence type="ECO:0000256" key="2">
    <source>
        <dbReference type="ARBA" id="ARBA00023015"/>
    </source>
</evidence>
<dbReference type="Proteomes" id="UP001300502">
    <property type="component" value="Unassembled WGS sequence"/>
</dbReference>
<comment type="caution">
    <text evidence="7">The sequence shown here is derived from an EMBL/GenBank/DDBJ whole genome shotgun (WGS) entry which is preliminary data.</text>
</comment>
<feature type="compositionally biased region" description="Basic and acidic residues" evidence="5">
    <location>
        <begin position="159"/>
        <end position="175"/>
    </location>
</feature>
<dbReference type="AlphaFoldDB" id="A0AAV9I8P9"/>
<evidence type="ECO:0000256" key="1">
    <source>
        <dbReference type="ARBA" id="ARBA00004123"/>
    </source>
</evidence>
<keyword evidence="4" id="KW-0539">Nucleus</keyword>
<dbReference type="GO" id="GO:0016593">
    <property type="term" value="C:Cdc73/Paf1 complex"/>
    <property type="evidence" value="ECO:0007669"/>
    <property type="project" value="TreeGrafter"/>
</dbReference>
<dbReference type="PROSITE" id="PS51360">
    <property type="entry name" value="PLUS3"/>
    <property type="match status" value="1"/>
</dbReference>
<reference evidence="7 8" key="1">
    <citation type="submission" date="2022-07" db="EMBL/GenBank/DDBJ databases">
        <title>Genome-wide signatures of adaptation to extreme environments.</title>
        <authorList>
            <person name="Cho C.H."/>
            <person name="Yoon H.S."/>
        </authorList>
    </citation>
    <scope>NUCLEOTIDE SEQUENCE [LARGE SCALE GENOMIC DNA]</scope>
    <source>
        <strain evidence="7 8">108.79 E11</strain>
    </source>
</reference>
<feature type="region of interest" description="Disordered" evidence="5">
    <location>
        <begin position="12"/>
        <end position="134"/>
    </location>
</feature>
<dbReference type="Gene3D" id="3.90.70.200">
    <property type="entry name" value="Plus-3 domain"/>
    <property type="match status" value="1"/>
</dbReference>
<organism evidence="7 8">
    <name type="scientific">Galdieria yellowstonensis</name>
    <dbReference type="NCBI Taxonomy" id="3028027"/>
    <lineage>
        <taxon>Eukaryota</taxon>
        <taxon>Rhodophyta</taxon>
        <taxon>Bangiophyceae</taxon>
        <taxon>Galdieriales</taxon>
        <taxon>Galdieriaceae</taxon>
        <taxon>Galdieria</taxon>
    </lineage>
</organism>
<dbReference type="SUPFAM" id="SSF159042">
    <property type="entry name" value="Plus3-like"/>
    <property type="match status" value="1"/>
</dbReference>
<dbReference type="GO" id="GO:0003677">
    <property type="term" value="F:DNA binding"/>
    <property type="evidence" value="ECO:0007669"/>
    <property type="project" value="InterPro"/>
</dbReference>
<feature type="compositionally biased region" description="Acidic residues" evidence="5">
    <location>
        <begin position="37"/>
        <end position="49"/>
    </location>
</feature>
<feature type="region of interest" description="Disordered" evidence="5">
    <location>
        <begin position="159"/>
        <end position="266"/>
    </location>
</feature>
<dbReference type="InterPro" id="IPR004343">
    <property type="entry name" value="Plus-3_dom"/>
</dbReference>
<sequence length="606" mass="70270">MEDDLEAELLAVTSNATNQKAEDDEDELSENFYSGDSESEIGEVEEFDEKLEGNREEGESDEEFVPNKKKGPSGKRNKRHSKSNRHDKASPSSSPSSKRPRPSAHGKKSSRKSRRGEEQRTFYEDGYDEYGFGDDKDVARLMSLGEVEREAILAERLERREQLKLEKDIKRRIGEQVEGGSPDTEGSRLNERPRRESERTKKKRAALESLAMRKGKQRGRYSHEEDISFSDESSDGSSFYSEDISEGEELFHTTDRRQQKKDMEERRRPISYRDIVDESCRTTPLFLRRQMLEMFISKPFFDRMIVGMFARLSVGAAPDNPNVPVYRLVRIAGVHEREPRYKVGGIYTNKRIVCLFGSIKGEFSIERFSNKHPTEAEFDRWFKQMMDDRETIPTKEDVDYLISLSLEYRKGNIQVSDEELQKHIEKFEKLNPERINYVAKKNEILTQITFLRDNGASEGEIAEYERKLAEIERLEAKYHRRRVEDTLDDRLKSLAKKSKEENARIDSEKHERQGSRDRSSAELNPFSRRTSRGTTSYFTIERKGSEMDLSQPSLKNEENSKGIAAIDTALKIVSHPKEESFEHMNPAEFAQRVDVSLDDLFDDKNP</sequence>
<dbReference type="PANTHER" id="PTHR13115">
    <property type="entry name" value="RNA POLYMERASE-ASSOCIATED PROTEIN RTF1 HOMOLOG"/>
    <property type="match status" value="1"/>
</dbReference>
<evidence type="ECO:0000256" key="5">
    <source>
        <dbReference type="SAM" id="MobiDB-lite"/>
    </source>
</evidence>
<feature type="compositionally biased region" description="Basic and acidic residues" evidence="5">
    <location>
        <begin position="494"/>
        <end position="520"/>
    </location>
</feature>
<evidence type="ECO:0000313" key="7">
    <source>
        <dbReference type="EMBL" id="KAK4523767.1"/>
    </source>
</evidence>
<dbReference type="InterPro" id="IPR036128">
    <property type="entry name" value="Plus3-like_sf"/>
</dbReference>
<dbReference type="EMBL" id="JANCYU010000020">
    <property type="protein sequence ID" value="KAK4523767.1"/>
    <property type="molecule type" value="Genomic_DNA"/>
</dbReference>
<proteinExistence type="predicted"/>
<gene>
    <name evidence="7" type="ORF">GAYE_SCF00G1663</name>
</gene>
<feature type="compositionally biased region" description="Basic residues" evidence="5">
    <location>
        <begin position="98"/>
        <end position="114"/>
    </location>
</feature>
<feature type="compositionally biased region" description="Basic and acidic residues" evidence="5">
    <location>
        <begin position="249"/>
        <end position="266"/>
    </location>
</feature>
<name>A0AAV9I8P9_9RHOD</name>
<dbReference type="SMART" id="SM00719">
    <property type="entry name" value="Plus3"/>
    <property type="match status" value="1"/>
</dbReference>
<evidence type="ECO:0000256" key="3">
    <source>
        <dbReference type="ARBA" id="ARBA00023163"/>
    </source>
</evidence>
<feature type="domain" description="Plus3" evidence="6">
    <location>
        <begin position="276"/>
        <end position="410"/>
    </location>
</feature>
<feature type="compositionally biased region" description="Basic residues" evidence="5">
    <location>
        <begin position="67"/>
        <end position="83"/>
    </location>
</feature>
<dbReference type="Pfam" id="PF03126">
    <property type="entry name" value="Plus-3"/>
    <property type="match status" value="1"/>
</dbReference>
<evidence type="ECO:0000256" key="4">
    <source>
        <dbReference type="ARBA" id="ARBA00023242"/>
    </source>
</evidence>